<evidence type="ECO:0000256" key="1">
    <source>
        <dbReference type="ARBA" id="ARBA00006135"/>
    </source>
</evidence>
<evidence type="ECO:0000256" key="2">
    <source>
        <dbReference type="ARBA" id="ARBA00022729"/>
    </source>
</evidence>
<sequence length="238" mass="26028">MTRFSLSAAALVFLTALPFTAAAEVRPKAGSRDARVTYANFVDGQVYHVSTRIRNITLIELGQGEEIRSVAAGDLESFQIDKLEGANVFTIKPVIEGASTNVTVETNRRFYFLQVSESRATPNWSVKFNTPGNSRSNRAAPNVRPLPTAPPRKMRYAVSQGSSGADFAPVGVSDDGQKTYFQIPPGAAMPSLFRVDAKGREYSVNSHTKGEIITVAARSERWVLRYGDDYICVTGQED</sequence>
<proteinExistence type="inferred from homology"/>
<evidence type="ECO:0000313" key="5">
    <source>
        <dbReference type="EMBL" id="MTH79434.1"/>
    </source>
</evidence>
<dbReference type="AlphaFoldDB" id="A0A6L6JH24"/>
<feature type="signal peptide" evidence="4">
    <location>
        <begin position="1"/>
        <end position="21"/>
    </location>
</feature>
<dbReference type="InterPro" id="IPR038161">
    <property type="entry name" value="VirB9/CagX/TrbG_C_sf"/>
</dbReference>
<protein>
    <submittedName>
        <fullName evidence="5">Conjugal transfer protein TrbG</fullName>
    </submittedName>
</protein>
<evidence type="ECO:0000256" key="4">
    <source>
        <dbReference type="SAM" id="SignalP"/>
    </source>
</evidence>
<dbReference type="InterPro" id="IPR033645">
    <property type="entry name" value="VirB9/CagX/TrbG_C"/>
</dbReference>
<feature type="region of interest" description="Disordered" evidence="3">
    <location>
        <begin position="128"/>
        <end position="151"/>
    </location>
</feature>
<keyword evidence="2 4" id="KW-0732">Signal</keyword>
<comment type="caution">
    <text evidence="5">The sequence shown here is derived from an EMBL/GenBank/DDBJ whole genome shotgun (WGS) entry which is preliminary data.</text>
</comment>
<feature type="chain" id="PRO_5026918916" evidence="4">
    <location>
        <begin position="22"/>
        <end position="238"/>
    </location>
</feature>
<dbReference type="RefSeq" id="WP_155096792.1">
    <property type="nucleotide sequence ID" value="NZ_WMIE01000015.1"/>
</dbReference>
<dbReference type="Pfam" id="PF03524">
    <property type="entry name" value="CagX"/>
    <property type="match status" value="1"/>
</dbReference>
<feature type="compositionally biased region" description="Polar residues" evidence="3">
    <location>
        <begin position="128"/>
        <end position="139"/>
    </location>
</feature>
<dbReference type="EMBL" id="WMIE01000015">
    <property type="protein sequence ID" value="MTH79434.1"/>
    <property type="molecule type" value="Genomic_DNA"/>
</dbReference>
<organism evidence="5 6">
    <name type="scientific">Paracoccus aestuariivivens</name>
    <dbReference type="NCBI Taxonomy" id="1820333"/>
    <lineage>
        <taxon>Bacteria</taxon>
        <taxon>Pseudomonadati</taxon>
        <taxon>Pseudomonadota</taxon>
        <taxon>Alphaproteobacteria</taxon>
        <taxon>Rhodobacterales</taxon>
        <taxon>Paracoccaceae</taxon>
        <taxon>Paracoccus</taxon>
    </lineage>
</organism>
<name>A0A6L6JH24_9RHOB</name>
<accession>A0A6L6JH24</accession>
<reference evidence="5 6" key="1">
    <citation type="submission" date="2019-11" db="EMBL/GenBank/DDBJ databases">
        <authorList>
            <person name="Dong K."/>
        </authorList>
    </citation>
    <scope>NUCLEOTIDE SEQUENCE [LARGE SCALE GENOMIC DNA]</scope>
    <source>
        <strain evidence="5 6">NBRC 111993</strain>
    </source>
</reference>
<dbReference type="CDD" id="cd06911">
    <property type="entry name" value="VirB9_CagX_TrbG"/>
    <property type="match status" value="1"/>
</dbReference>
<keyword evidence="6" id="KW-1185">Reference proteome</keyword>
<dbReference type="OrthoDB" id="9815808at2"/>
<dbReference type="Proteomes" id="UP000478183">
    <property type="component" value="Unassembled WGS sequence"/>
</dbReference>
<comment type="similarity">
    <text evidence="1">Belongs to the TrbG/VirB9 family.</text>
</comment>
<dbReference type="InterPro" id="IPR010258">
    <property type="entry name" value="Conjugal_tfr_TrbG/VirB9/CagX"/>
</dbReference>
<gene>
    <name evidence="5" type="ORF">GL286_17085</name>
</gene>
<dbReference type="Gene3D" id="2.60.40.2500">
    <property type="match status" value="1"/>
</dbReference>
<evidence type="ECO:0000313" key="6">
    <source>
        <dbReference type="Proteomes" id="UP000478183"/>
    </source>
</evidence>
<evidence type="ECO:0000256" key="3">
    <source>
        <dbReference type="SAM" id="MobiDB-lite"/>
    </source>
</evidence>